<evidence type="ECO:0008006" key="3">
    <source>
        <dbReference type="Google" id="ProtNLM"/>
    </source>
</evidence>
<accession>A0A6S7E1F5</accession>
<reference evidence="1 2" key="1">
    <citation type="submission" date="2020-04" db="EMBL/GenBank/DDBJ databases">
        <authorList>
            <person name="De Canck E."/>
        </authorList>
    </citation>
    <scope>NUCLEOTIDE SEQUENCE [LARGE SCALE GENOMIC DNA]</scope>
    <source>
        <strain evidence="1 2">LMG 1861</strain>
    </source>
</reference>
<dbReference type="EMBL" id="CADILD010000002">
    <property type="protein sequence ID" value="CAB3892012.1"/>
    <property type="molecule type" value="Genomic_DNA"/>
</dbReference>
<evidence type="ECO:0000313" key="2">
    <source>
        <dbReference type="Proteomes" id="UP000494105"/>
    </source>
</evidence>
<dbReference type="Proteomes" id="UP000494105">
    <property type="component" value="Unassembled WGS sequence"/>
</dbReference>
<organism evidence="1 2">
    <name type="scientific">Achromobacter piechaudii</name>
    <dbReference type="NCBI Taxonomy" id="72556"/>
    <lineage>
        <taxon>Bacteria</taxon>
        <taxon>Pseudomonadati</taxon>
        <taxon>Pseudomonadota</taxon>
        <taxon>Betaproteobacteria</taxon>
        <taxon>Burkholderiales</taxon>
        <taxon>Alcaligenaceae</taxon>
        <taxon>Achromobacter</taxon>
    </lineage>
</organism>
<name>A0A6S7E1F5_9BURK</name>
<dbReference type="RefSeq" id="WP_175129234.1">
    <property type="nucleotide sequence ID" value="NZ_CADILD010000002.1"/>
</dbReference>
<sequence length="154" mass="16541">MTTADHPFLASLTLNTSEDGLRYLQGNIDTSPDINGGQVYVSVQVLADSRDNEAGLAAFERIIADLGVYIGKASAYLEEVYRSEPALLGCDASFQLPAGMPLVDGPEIIFHGEEEWSILFAEGVFPVCEPYGIMVNFEDGEVADSTDLSGAEDD</sequence>
<protein>
    <recommendedName>
        <fullName evidence="3">DUF2262 domain-containing protein</fullName>
    </recommendedName>
</protein>
<dbReference type="AlphaFoldDB" id="A0A6S7E1F5"/>
<gene>
    <name evidence="1" type="ORF">LMG1861_03854</name>
</gene>
<proteinExistence type="predicted"/>
<evidence type="ECO:0000313" key="1">
    <source>
        <dbReference type="EMBL" id="CAB3892012.1"/>
    </source>
</evidence>